<keyword evidence="2" id="KW-0167">Capsid protein</keyword>
<evidence type="ECO:0000313" key="3">
    <source>
        <dbReference type="Proteomes" id="UP001596267"/>
    </source>
</evidence>
<feature type="region of interest" description="Disordered" evidence="1">
    <location>
        <begin position="44"/>
        <end position="105"/>
    </location>
</feature>
<keyword evidence="2" id="KW-0946">Virion</keyword>
<dbReference type="EMBL" id="JBHSTQ010000011">
    <property type="protein sequence ID" value="MFC6387168.1"/>
    <property type="molecule type" value="Genomic_DNA"/>
</dbReference>
<name>A0ABW1WIK2_9BACL</name>
<reference evidence="3" key="1">
    <citation type="journal article" date="2019" name="Int. J. Syst. Evol. Microbiol.">
        <title>The Global Catalogue of Microorganisms (GCM) 10K type strain sequencing project: providing services to taxonomists for standard genome sequencing and annotation.</title>
        <authorList>
            <consortium name="The Broad Institute Genomics Platform"/>
            <consortium name="The Broad Institute Genome Sequencing Center for Infectious Disease"/>
            <person name="Wu L."/>
            <person name="Ma J."/>
        </authorList>
    </citation>
    <scope>NUCLEOTIDE SEQUENCE [LARGE SCALE GENOMIC DNA]</scope>
    <source>
        <strain evidence="3">CCUG 42001</strain>
    </source>
</reference>
<protein>
    <submittedName>
        <fullName evidence="2">CotD family spore coat protein</fullName>
    </submittedName>
</protein>
<gene>
    <name evidence="2" type="ORF">ACFP7A_11180</name>
</gene>
<keyword evidence="3" id="KW-1185">Reference proteome</keyword>
<feature type="region of interest" description="Disordered" evidence="1">
    <location>
        <begin position="1"/>
        <end position="24"/>
    </location>
</feature>
<dbReference type="Proteomes" id="UP001596267">
    <property type="component" value="Unassembled WGS sequence"/>
</dbReference>
<dbReference type="Pfam" id="PF01391">
    <property type="entry name" value="Collagen"/>
    <property type="match status" value="1"/>
</dbReference>
<comment type="caution">
    <text evidence="2">The sequence shown here is derived from an EMBL/GenBank/DDBJ whole genome shotgun (WGS) entry which is preliminary data.</text>
</comment>
<proteinExistence type="predicted"/>
<sequence length="198" mass="21374">MEVSPYSSSMNPVQSGASGNVGNVGSAGTMGNMGSMGNMGNMGSMGSMGNMGSMESMGNMGNVGSMSTMAPKPESKPMKKWPSTSPAMAGKGKGMMPTAHQSKSGKSMAPEAMAGKTTENTLHCPPTQGGTIYDPQSVNVQHIYKPVIVKHIHQMHTIRKTHYIYEHQHFYPHTMSETCDERHYDVQCEKPFFPKPHC</sequence>
<dbReference type="InterPro" id="IPR008160">
    <property type="entry name" value="Collagen"/>
</dbReference>
<evidence type="ECO:0000256" key="1">
    <source>
        <dbReference type="SAM" id="MobiDB-lite"/>
    </source>
</evidence>
<accession>A0ABW1WIK2</accession>
<dbReference type="InterPro" id="IPR020108">
    <property type="entry name" value="Spore_coat_CotD"/>
</dbReference>
<feature type="compositionally biased region" description="Low complexity" evidence="1">
    <location>
        <begin position="15"/>
        <end position="24"/>
    </location>
</feature>
<feature type="compositionally biased region" description="Low complexity" evidence="1">
    <location>
        <begin position="44"/>
        <end position="69"/>
    </location>
</feature>
<dbReference type="RefSeq" id="WP_253076777.1">
    <property type="nucleotide sequence ID" value="NZ_JAMXWN010000011.1"/>
</dbReference>
<dbReference type="Pfam" id="PF11122">
    <property type="entry name" value="Spore-coat_CotD"/>
    <property type="match status" value="1"/>
</dbReference>
<organism evidence="2 3">
    <name type="scientific">Sporolactobacillus kofuensis</name>
    <dbReference type="NCBI Taxonomy" id="269672"/>
    <lineage>
        <taxon>Bacteria</taxon>
        <taxon>Bacillati</taxon>
        <taxon>Bacillota</taxon>
        <taxon>Bacilli</taxon>
        <taxon>Bacillales</taxon>
        <taxon>Sporolactobacillaceae</taxon>
        <taxon>Sporolactobacillus</taxon>
    </lineage>
</organism>
<evidence type="ECO:0000313" key="2">
    <source>
        <dbReference type="EMBL" id="MFC6387168.1"/>
    </source>
</evidence>
<feature type="compositionally biased region" description="Polar residues" evidence="1">
    <location>
        <begin position="1"/>
        <end position="14"/>
    </location>
</feature>